<dbReference type="RefSeq" id="WP_183968340.1">
    <property type="nucleotide sequence ID" value="NZ_BAABBZ010000058.1"/>
</dbReference>
<comment type="caution">
    <text evidence="1">The sequence shown here is derived from an EMBL/GenBank/DDBJ whole genome shotgun (WGS) entry which is preliminary data.</text>
</comment>
<dbReference type="SUPFAM" id="SSF117856">
    <property type="entry name" value="AF0104/ALDC/Ptd012-like"/>
    <property type="match status" value="1"/>
</dbReference>
<name>A0A7W6GTP2_9RHOB</name>
<accession>A0A7W6GTP2</accession>
<gene>
    <name evidence="1" type="ORF">GGQ68_003651</name>
</gene>
<protein>
    <recommendedName>
        <fullName evidence="3">DUF296 domain-containing protein</fullName>
    </recommendedName>
</protein>
<keyword evidence="2" id="KW-1185">Reference proteome</keyword>
<dbReference type="Proteomes" id="UP000541426">
    <property type="component" value="Unassembled WGS sequence"/>
</dbReference>
<evidence type="ECO:0000313" key="1">
    <source>
        <dbReference type="EMBL" id="MBB3987305.1"/>
    </source>
</evidence>
<dbReference type="Gene3D" id="3.30.1330.80">
    <property type="entry name" value="Hypothetical protein, similar to alpha- acetolactate decarboxylase, domain 2"/>
    <property type="match status" value="1"/>
</dbReference>
<organism evidence="1 2">
    <name type="scientific">Sagittula marina</name>
    <dbReference type="NCBI Taxonomy" id="943940"/>
    <lineage>
        <taxon>Bacteria</taxon>
        <taxon>Pseudomonadati</taxon>
        <taxon>Pseudomonadota</taxon>
        <taxon>Alphaproteobacteria</taxon>
        <taxon>Rhodobacterales</taxon>
        <taxon>Roseobacteraceae</taxon>
        <taxon>Sagittula</taxon>
    </lineage>
</organism>
<sequence>MSLPAPLTHPGPAAEARFTALPCRAQPVTLGLAAGRPFDLAVIEAFAKEGFDAGYMRLRDAPFTQLDYVIPARAPGDGRAAWYSETRHLAPAMLIEAGLHLGRRNGAPFLHCHGLWRDTSGSGPEPATQMGHLLMPDSILAEDVTAQGWGLSGARFEVQPDAETGFDLFTPVATGLAGGGTGALLCKLGPNENPHALLPQVSHDLPRARIEGIGSLIRTSFEQVCQDSYATEVLLHHGEFDGQAVRIEASSVGFDGVAARGTLSPDGNRTCITAELLILGE</sequence>
<evidence type="ECO:0008006" key="3">
    <source>
        <dbReference type="Google" id="ProtNLM"/>
    </source>
</evidence>
<proteinExistence type="predicted"/>
<evidence type="ECO:0000313" key="2">
    <source>
        <dbReference type="Proteomes" id="UP000541426"/>
    </source>
</evidence>
<dbReference type="EMBL" id="JACIEJ010000009">
    <property type="protein sequence ID" value="MBB3987305.1"/>
    <property type="molecule type" value="Genomic_DNA"/>
</dbReference>
<dbReference type="AlphaFoldDB" id="A0A7W6GTP2"/>
<reference evidence="1 2" key="1">
    <citation type="submission" date="2020-08" db="EMBL/GenBank/DDBJ databases">
        <title>Genomic Encyclopedia of Type Strains, Phase IV (KMG-IV): sequencing the most valuable type-strain genomes for metagenomic binning, comparative biology and taxonomic classification.</title>
        <authorList>
            <person name="Goeker M."/>
        </authorList>
    </citation>
    <scope>NUCLEOTIDE SEQUENCE [LARGE SCALE GENOMIC DNA]</scope>
    <source>
        <strain evidence="1 2">DSM 102235</strain>
    </source>
</reference>